<reference evidence="3" key="1">
    <citation type="submission" date="2021-05" db="EMBL/GenBank/DDBJ databases">
        <authorList>
            <person name="Khan N."/>
        </authorList>
    </citation>
    <scope>NUCLEOTIDE SEQUENCE</scope>
</reference>
<dbReference type="PROSITE" id="PS50181">
    <property type="entry name" value="FBOX"/>
    <property type="match status" value="1"/>
</dbReference>
<dbReference type="InterPro" id="IPR001810">
    <property type="entry name" value="F-box_dom"/>
</dbReference>
<dbReference type="AlphaFoldDB" id="A0A8J2IQY1"/>
<protein>
    <recommendedName>
        <fullName evidence="2">F-box domain-containing protein</fullName>
    </recommendedName>
</protein>
<feature type="region of interest" description="Disordered" evidence="1">
    <location>
        <begin position="443"/>
        <end position="474"/>
    </location>
</feature>
<comment type="caution">
    <text evidence="3">The sequence shown here is derived from an EMBL/GenBank/DDBJ whole genome shotgun (WGS) entry which is preliminary data.</text>
</comment>
<dbReference type="EMBL" id="CAJSTJ010000152">
    <property type="protein sequence ID" value="CAG7563096.1"/>
    <property type="molecule type" value="Genomic_DNA"/>
</dbReference>
<dbReference type="Proteomes" id="UP000693738">
    <property type="component" value="Unassembled WGS sequence"/>
</dbReference>
<name>A0A8J2IQY1_FUSEQ</name>
<sequence length="474" mass="55050">MAASPAETRVYLFHLPAELYRKITSYLKKDSLKNLRLTCSTLNKITPFIIDRVFISANSINLQVFHAIADSETFRHNVTEIIWDDARLPEEPEDDIERSRFEYIGDVDRAVTDNGCPLWFQARRQDSTHPGFRFRGSTKFLIHNNLSVEASWDYYYALLQDQIHILATAADIEAFKHGIRQFPNLKRVTVTPSTHGNIGQPMYQTPMIKAFPPRFDYPLPREWPYAREDHVLGAYAWIRDESDSPIETEEFDWMYQIDPEDYRNKWRGVRTVLRILAEHSWEHNVTEFIIGGTEIASGLNCRLFDQPCQEYDDLVIMLQRPGFRRLDLDLFTGVNEYQNWKSFRSGLLFKALSEAKDLRHMTVHTTTDIVNGKMVHLTPNGLPGFWPFRLQTVFPISCWPKLEHFGMSNILVTQEDLLSFLAALPYCTRSIELSNLAWANERKEAGEAEEDDEAEADEGGDYHSLLNEMRTRLD</sequence>
<evidence type="ECO:0000313" key="4">
    <source>
        <dbReference type="Proteomes" id="UP000693738"/>
    </source>
</evidence>
<evidence type="ECO:0000313" key="3">
    <source>
        <dbReference type="EMBL" id="CAG7563096.1"/>
    </source>
</evidence>
<proteinExistence type="predicted"/>
<feature type="domain" description="F-box" evidence="2">
    <location>
        <begin position="9"/>
        <end position="57"/>
    </location>
</feature>
<feature type="compositionally biased region" description="Acidic residues" evidence="1">
    <location>
        <begin position="447"/>
        <end position="459"/>
    </location>
</feature>
<evidence type="ECO:0000259" key="2">
    <source>
        <dbReference type="PROSITE" id="PS50181"/>
    </source>
</evidence>
<gene>
    <name evidence="3" type="ORF">FEQUK3_LOCUS8765</name>
</gene>
<accession>A0A8J2IQY1</accession>
<evidence type="ECO:0000256" key="1">
    <source>
        <dbReference type="SAM" id="MobiDB-lite"/>
    </source>
</evidence>
<organism evidence="3 4">
    <name type="scientific">Fusarium equiseti</name>
    <name type="common">Fusarium scirpi</name>
    <dbReference type="NCBI Taxonomy" id="61235"/>
    <lineage>
        <taxon>Eukaryota</taxon>
        <taxon>Fungi</taxon>
        <taxon>Dikarya</taxon>
        <taxon>Ascomycota</taxon>
        <taxon>Pezizomycotina</taxon>
        <taxon>Sordariomycetes</taxon>
        <taxon>Hypocreomycetidae</taxon>
        <taxon>Hypocreales</taxon>
        <taxon>Nectriaceae</taxon>
        <taxon>Fusarium</taxon>
        <taxon>Fusarium incarnatum-equiseti species complex</taxon>
    </lineage>
</organism>